<dbReference type="RefSeq" id="WP_109776853.1">
    <property type="nucleotide sequence ID" value="NZ_JAWLVK010000027.1"/>
</dbReference>
<reference evidence="2" key="1">
    <citation type="submission" date="2023-10" db="EMBL/GenBank/DDBJ databases">
        <title>Mycolicibacterium fortuitum clinical isolates causing pulmonary infections in humans.</title>
        <authorList>
            <person name="Mejia-Ponce P.M."/>
            <person name="Zenteno-Cuevas R."/>
            <person name="Licona-Cassani C."/>
        </authorList>
    </citation>
    <scope>NUCLEOTIDE SEQUENCE</scope>
    <source>
        <strain evidence="2">M8</strain>
    </source>
</reference>
<sequence>MMSTNIEWAHEVWNPTTGCDRISVGCDSCYALAMAKRLKAMGSAKYQNDGDPRTSGPGFGVAIHPGALSIPLRRYKPSRFFVNSMSDIGHPRIPRWFVAQMWAVMAVTGRHAFLVLSKRPKRLAQILNDPNFVREVAEESTDIIGRTPMRMRRQLDLGAERLAGDSGSGGGWTVTPTVEGNLWSPPWPLPNVWLGTSIESDEYVWRADHLRQSPAAVKFLSLEPLLGPLPSLNLTGIDWVIVGGESGHEHRGLDLAWVRDIRDRCVDQDIPFFFKQVGGQTPQAGGRLLDGRTWDQYPQMVTETLPGGGTTQVGELATNSRKGHS</sequence>
<proteinExistence type="predicted"/>
<evidence type="ECO:0000313" key="2">
    <source>
        <dbReference type="EMBL" id="MDV7293363.1"/>
    </source>
</evidence>
<dbReference type="InterPro" id="IPR011101">
    <property type="entry name" value="DUF5131"/>
</dbReference>
<evidence type="ECO:0000256" key="1">
    <source>
        <dbReference type="SAM" id="MobiDB-lite"/>
    </source>
</evidence>
<dbReference type="EMBL" id="JAWLVV010000026">
    <property type="protein sequence ID" value="MDV7293363.1"/>
    <property type="molecule type" value="Genomic_DNA"/>
</dbReference>
<name>A0AAE4VF15_MYCFO</name>
<dbReference type="AlphaFoldDB" id="A0AAE4VF15"/>
<feature type="region of interest" description="Disordered" evidence="1">
    <location>
        <begin position="303"/>
        <end position="325"/>
    </location>
</feature>
<dbReference type="Pfam" id="PF07505">
    <property type="entry name" value="DUF5131"/>
    <property type="match status" value="1"/>
</dbReference>
<protein>
    <submittedName>
        <fullName evidence="2">Phage Gp37/Gp68 family protein</fullName>
    </submittedName>
</protein>
<dbReference type="Proteomes" id="UP001186041">
    <property type="component" value="Unassembled WGS sequence"/>
</dbReference>
<accession>A0AAE4VF15</accession>
<comment type="caution">
    <text evidence="2">The sequence shown here is derived from an EMBL/GenBank/DDBJ whole genome shotgun (WGS) entry which is preliminary data.</text>
</comment>
<evidence type="ECO:0000313" key="3">
    <source>
        <dbReference type="Proteomes" id="UP001186041"/>
    </source>
</evidence>
<organism evidence="2 3">
    <name type="scientific">Mycolicibacterium fortuitum</name>
    <name type="common">Mycobacterium fortuitum</name>
    <dbReference type="NCBI Taxonomy" id="1766"/>
    <lineage>
        <taxon>Bacteria</taxon>
        <taxon>Bacillati</taxon>
        <taxon>Actinomycetota</taxon>
        <taxon>Actinomycetes</taxon>
        <taxon>Mycobacteriales</taxon>
        <taxon>Mycobacteriaceae</taxon>
        <taxon>Mycolicibacterium</taxon>
    </lineage>
</organism>
<gene>
    <name evidence="2" type="ORF">R4485_24600</name>
</gene>